<evidence type="ECO:0000313" key="3">
    <source>
        <dbReference type="EMBL" id="KAK9417105.1"/>
    </source>
</evidence>
<dbReference type="InterPro" id="IPR051781">
    <property type="entry name" value="Metallo-dep_Hydrolase"/>
</dbReference>
<comment type="caution">
    <text evidence="3">The sequence shown here is derived from an EMBL/GenBank/DDBJ whole genome shotgun (WGS) entry which is preliminary data.</text>
</comment>
<reference evidence="3 4" key="1">
    <citation type="journal article" date="2024" name="J. Plant Pathol.">
        <title>Sequence and assembly of the genome of Seiridium unicorne, isolate CBS 538.82, causal agent of cypress canker disease.</title>
        <authorList>
            <person name="Scali E."/>
            <person name="Rocca G.D."/>
            <person name="Danti R."/>
            <person name="Garbelotto M."/>
            <person name="Barberini S."/>
            <person name="Baroncelli R."/>
            <person name="Emiliani G."/>
        </authorList>
    </citation>
    <scope>NUCLEOTIDE SEQUENCE [LARGE SCALE GENOMIC DNA]</scope>
    <source>
        <strain evidence="3 4">BM-138-508</strain>
    </source>
</reference>
<dbReference type="PANTHER" id="PTHR43135:SF3">
    <property type="entry name" value="ALPHA-D-RIBOSE 1-METHYLPHOSPHONATE 5-TRIPHOSPHATE DIPHOSPHATASE"/>
    <property type="match status" value="1"/>
</dbReference>
<evidence type="ECO:0000313" key="4">
    <source>
        <dbReference type="Proteomes" id="UP001408356"/>
    </source>
</evidence>
<dbReference type="SUPFAM" id="SSF51556">
    <property type="entry name" value="Metallo-dependent hydrolases"/>
    <property type="match status" value="2"/>
</dbReference>
<gene>
    <name evidence="3" type="ORF">SUNI508_09123</name>
</gene>
<protein>
    <submittedName>
        <fullName evidence="3">Carbohydrate esterase family 9 protein</fullName>
    </submittedName>
</protein>
<dbReference type="Proteomes" id="UP001408356">
    <property type="component" value="Unassembled WGS sequence"/>
</dbReference>
<feature type="domain" description="Amidohydrolase-related" evidence="2">
    <location>
        <begin position="437"/>
        <end position="520"/>
    </location>
</feature>
<dbReference type="SUPFAM" id="SSF51338">
    <property type="entry name" value="Composite domain of metallo-dependent hydrolases"/>
    <property type="match status" value="1"/>
</dbReference>
<dbReference type="Gene3D" id="3.20.20.140">
    <property type="entry name" value="Metal-dependent hydrolases"/>
    <property type="match status" value="2"/>
</dbReference>
<keyword evidence="1" id="KW-0472">Membrane</keyword>
<evidence type="ECO:0000259" key="2">
    <source>
        <dbReference type="Pfam" id="PF01979"/>
    </source>
</evidence>
<keyword evidence="1" id="KW-0812">Transmembrane</keyword>
<dbReference type="InterPro" id="IPR032466">
    <property type="entry name" value="Metal_Hydrolase"/>
</dbReference>
<sequence length="988" mass="106547">MVVSKDEHAAQLLPPPYEVEAYTYRRPRFGRRLQRACSVPVLSALLLTFVLSYFCLLFGKETLLRSATADAFASIALQKFEASAGLCAARNHLPPDVSPESREQNPRWNAVRGQNGTIVLRNATLFDGEAFSSTPVDIIFSKGLITSVSPASTAQSILEDGVQYDLNGRYVTPGLVDMHSHHLADVWPRLEVLSDENEMNPLFGPLTPFLKIVESLKAYDPATKIIASGGITSSLVLPGSANIMGGEGTVVKNIAKAGELGEYVVEEMLLENGIDAQDRHRYMKFACGENPKRVYGHVRMANAYLLRHHLTRAKELIDRQEAWCGTASRLHTSAERSHFFEENGGYPEELELESTIALIRGQVAMHNHCYEPEDFETMLGVVKEFGIQVRAFHHAIEAWQVPEMLKTYGGNITIATFAEAALYKHEAYNPSLYAGAIINAHGLPVAYKSDHAMASTNAKYVMSQAASGHAFHLPAEKALQSVTSIPAKALDLDYRIGYVRSGYDADIVVWDDYPLSIGATPQQVFIDGIPTLDSKAVQISTGSSLETSSLTSKSVEMPIMRIRQESEVAQNFCASAKRHGQSFVIRGIKKAFLDNHPQLTASISASGNDNLTLVVDNGEISCLATECGNAVVTATGDDAVVLTLQNGHLLPGLTAVTGSLGMTEIALEEETGNGVARVKDVKDPASVDYAKYGVYLDGKTFVRARLGGVTRAITPPEFPAVNFEPEGLVQGVSVGIRTLGTKTVLDGGIFQNEIGLHVVIGQASRGVGSVSMAIKTLRGILDDNRGKNNESAYSLVAEGKMPLIIQVESVAHTQQVILLKKDFPGVNVVINGGHGAPPIDQLAKELAAANISVILSATRPGPESWDTKDSLVGPPLTRSPASILSEAGVQYAVSVAADVPVTDARIHDLALEASWAAKYAGLGEQEAIRLVTKNVEDILGLKPSKDIVLWENNPLQWGGSVVLSFEETAEGKLEVGTCWPDDSTDESV</sequence>
<accession>A0ABR2URU3</accession>
<keyword evidence="4" id="KW-1185">Reference proteome</keyword>
<dbReference type="InterPro" id="IPR011059">
    <property type="entry name" value="Metal-dep_hydrolase_composite"/>
</dbReference>
<dbReference type="Pfam" id="PF01979">
    <property type="entry name" value="Amidohydro_1"/>
    <property type="match status" value="1"/>
</dbReference>
<evidence type="ECO:0000256" key="1">
    <source>
        <dbReference type="SAM" id="Phobius"/>
    </source>
</evidence>
<organism evidence="3 4">
    <name type="scientific">Seiridium unicorne</name>
    <dbReference type="NCBI Taxonomy" id="138068"/>
    <lineage>
        <taxon>Eukaryota</taxon>
        <taxon>Fungi</taxon>
        <taxon>Dikarya</taxon>
        <taxon>Ascomycota</taxon>
        <taxon>Pezizomycotina</taxon>
        <taxon>Sordariomycetes</taxon>
        <taxon>Xylariomycetidae</taxon>
        <taxon>Amphisphaeriales</taxon>
        <taxon>Sporocadaceae</taxon>
        <taxon>Seiridium</taxon>
    </lineage>
</organism>
<dbReference type="EMBL" id="JARVKF010000401">
    <property type="protein sequence ID" value="KAK9417105.1"/>
    <property type="molecule type" value="Genomic_DNA"/>
</dbReference>
<dbReference type="InterPro" id="IPR006680">
    <property type="entry name" value="Amidohydro-rel"/>
</dbReference>
<name>A0ABR2URU3_9PEZI</name>
<dbReference type="PANTHER" id="PTHR43135">
    <property type="entry name" value="ALPHA-D-RIBOSE 1-METHYLPHOSPHONATE 5-TRIPHOSPHATE DIPHOSPHATASE"/>
    <property type="match status" value="1"/>
</dbReference>
<feature type="transmembrane region" description="Helical" evidence="1">
    <location>
        <begin position="36"/>
        <end position="59"/>
    </location>
</feature>
<keyword evidence="1" id="KW-1133">Transmembrane helix</keyword>
<proteinExistence type="predicted"/>